<keyword evidence="2" id="KW-0805">Transcription regulation</keyword>
<dbReference type="PANTHER" id="PTHR35807">
    <property type="entry name" value="TRANSCRIPTIONAL REGULATOR REDD-RELATED"/>
    <property type="match status" value="1"/>
</dbReference>
<feature type="domain" description="OmpR/PhoB-type" evidence="7">
    <location>
        <begin position="1"/>
        <end position="93"/>
    </location>
</feature>
<keyword evidence="4" id="KW-0804">Transcription</keyword>
<evidence type="ECO:0000313" key="8">
    <source>
        <dbReference type="EMBL" id="GHG42692.1"/>
    </source>
</evidence>
<keyword evidence="3 6" id="KW-0238">DNA-binding</keyword>
<dbReference type="SMART" id="SM00862">
    <property type="entry name" value="Trans_reg_C"/>
    <property type="match status" value="1"/>
</dbReference>
<dbReference type="SMART" id="SM01043">
    <property type="entry name" value="BTAD"/>
    <property type="match status" value="1"/>
</dbReference>
<dbReference type="Gene3D" id="3.40.50.300">
    <property type="entry name" value="P-loop containing nucleotide triphosphate hydrolases"/>
    <property type="match status" value="1"/>
</dbReference>
<protein>
    <submittedName>
        <fullName evidence="8">SARP family transcriptional regulator</fullName>
    </submittedName>
</protein>
<dbReference type="EMBL" id="BNAW01000054">
    <property type="protein sequence ID" value="GHG42692.1"/>
    <property type="molecule type" value="Genomic_DNA"/>
</dbReference>
<dbReference type="PRINTS" id="PR00364">
    <property type="entry name" value="DISEASERSIST"/>
</dbReference>
<dbReference type="InterPro" id="IPR027417">
    <property type="entry name" value="P-loop_NTPase"/>
</dbReference>
<evidence type="ECO:0000256" key="1">
    <source>
        <dbReference type="ARBA" id="ARBA00005820"/>
    </source>
</evidence>
<name>A0ABQ3KPG8_9PSEU</name>
<evidence type="ECO:0000256" key="5">
    <source>
        <dbReference type="PROSITE-ProRule" id="PRU00339"/>
    </source>
</evidence>
<dbReference type="Proteomes" id="UP000649955">
    <property type="component" value="Unassembled WGS sequence"/>
</dbReference>
<dbReference type="RefSeq" id="WP_191316131.1">
    <property type="nucleotide sequence ID" value="NZ_BNAW01000054.1"/>
</dbReference>
<proteinExistence type="inferred from homology"/>
<feature type="repeat" description="TPR" evidence="5">
    <location>
        <begin position="788"/>
        <end position="821"/>
    </location>
</feature>
<dbReference type="Pfam" id="PF00486">
    <property type="entry name" value="Trans_reg_C"/>
    <property type="match status" value="1"/>
</dbReference>
<dbReference type="Pfam" id="PF03704">
    <property type="entry name" value="BTAD"/>
    <property type="match status" value="1"/>
</dbReference>
<dbReference type="Gene3D" id="1.25.40.10">
    <property type="entry name" value="Tetratricopeptide repeat domain"/>
    <property type="match status" value="2"/>
</dbReference>
<feature type="repeat" description="TPR" evidence="5">
    <location>
        <begin position="708"/>
        <end position="741"/>
    </location>
</feature>
<keyword evidence="5" id="KW-0802">TPR repeat</keyword>
<dbReference type="Pfam" id="PF13424">
    <property type="entry name" value="TPR_12"/>
    <property type="match status" value="2"/>
</dbReference>
<dbReference type="SUPFAM" id="SSF48452">
    <property type="entry name" value="TPR-like"/>
    <property type="match status" value="2"/>
</dbReference>
<evidence type="ECO:0000256" key="3">
    <source>
        <dbReference type="ARBA" id="ARBA00023125"/>
    </source>
</evidence>
<evidence type="ECO:0000256" key="4">
    <source>
        <dbReference type="ARBA" id="ARBA00023163"/>
    </source>
</evidence>
<comment type="caution">
    <text evidence="8">The sequence shown here is derived from an EMBL/GenBank/DDBJ whole genome shotgun (WGS) entry which is preliminary data.</text>
</comment>
<reference evidence="9" key="1">
    <citation type="journal article" date="2019" name="Int. J. Syst. Evol. Microbiol.">
        <title>The Global Catalogue of Microorganisms (GCM) 10K type strain sequencing project: providing services to taxonomists for standard genome sequencing and annotation.</title>
        <authorList>
            <consortium name="The Broad Institute Genomics Platform"/>
            <consortium name="The Broad Institute Genome Sequencing Center for Infectious Disease"/>
            <person name="Wu L."/>
            <person name="Ma J."/>
        </authorList>
    </citation>
    <scope>NUCLEOTIDE SEQUENCE [LARGE SCALE GENOMIC DNA]</scope>
    <source>
        <strain evidence="9">CGMCC 4.7680</strain>
    </source>
</reference>
<accession>A0ABQ3KPG8</accession>
<dbReference type="InterPro" id="IPR016032">
    <property type="entry name" value="Sig_transdc_resp-reg_C-effctor"/>
</dbReference>
<dbReference type="InterPro" id="IPR019734">
    <property type="entry name" value="TPR_rpt"/>
</dbReference>
<dbReference type="InterPro" id="IPR011990">
    <property type="entry name" value="TPR-like_helical_dom_sf"/>
</dbReference>
<dbReference type="PROSITE" id="PS51755">
    <property type="entry name" value="OMPR_PHOB"/>
    <property type="match status" value="1"/>
</dbReference>
<evidence type="ECO:0000256" key="6">
    <source>
        <dbReference type="PROSITE-ProRule" id="PRU01091"/>
    </source>
</evidence>
<dbReference type="CDD" id="cd15831">
    <property type="entry name" value="BTAD"/>
    <property type="match status" value="1"/>
</dbReference>
<dbReference type="SMART" id="SM00028">
    <property type="entry name" value="TPR"/>
    <property type="match status" value="5"/>
</dbReference>
<dbReference type="InterPro" id="IPR036388">
    <property type="entry name" value="WH-like_DNA-bd_sf"/>
</dbReference>
<evidence type="ECO:0000256" key="2">
    <source>
        <dbReference type="ARBA" id="ARBA00023015"/>
    </source>
</evidence>
<keyword evidence="9" id="KW-1185">Reference proteome</keyword>
<dbReference type="SUPFAM" id="SSF46894">
    <property type="entry name" value="C-terminal effector domain of the bipartite response regulators"/>
    <property type="match status" value="1"/>
</dbReference>
<dbReference type="SUPFAM" id="SSF52540">
    <property type="entry name" value="P-loop containing nucleoside triphosphate hydrolases"/>
    <property type="match status" value="1"/>
</dbReference>
<sequence>MLRLGLLGDVVAHLDGDAIDLGPAKQRCVLAALAVDAGRLVPAERVITRVWGPDAPERARGTLHSYISRLRQALTAAEDVDLVRRSGGYLFQAGATVVDVARFRDLCARASVGDHAHAVPLLTEALQMWRGEALSGLTGQWAEAERDLLHAERLAAELDLVDARLGLGEGEQLVVRLAALSAEHPLDERVAGQYILALCRAGRAADALTHYRTIRTRLARELGTDPNFVLQDLHQRVLAADPALHPAGARATSAVVPRQLPAVPRPFVGREAELDRLGAGIPDNNAGATVVISAVSGAGGIGKTWLALQWAHLYAERFPDGQLFVDLRGFSHEGTPMTSEVAVRGFLDALGVEPARVPVLPHAQAALFRSLVAGKRMLLVLDNAADTTQVVPMLPGGDGCLTLVTSRNRLPGLITGHGARHLALDVLPDAEARALLADRLGADRIAAEPAAVDELVRLCGGYPLALSIVAGHATTYPDRPLAALVTEMRDRGVGALADEDPIASLPTVLSWSCRSLPGELATAFVLLGTVPAPHISLHAAASVLDLPLAETTNVLRALEQASLLGADSRGRYRMHDLIRQYAAETALRQPTHGARRRVLDYFLHGACAAEKLLSPQRRHIEPAPAASGCRCPELTDYQSAADWFDAEHPCLLAAQRSAADDGRHDVVWQLAWALNTYHYRRGLLHDEHTVWQAGLTAARQLAHAATEAQAHRFLGRVLGRLNRLDEAFDHLHDALHLVETESNRPEEAAIHGTLGQLWTQRGDDLKALNHMTNARTIFRELGDSIREAQSLNNVGWLHAQLGNYEDALADCRKALEMHRHHQYRDGEGHALDNLGYIECASGHHTDAVEYYERALALWRELGDSYEEANALDGLGRTHAAAGDQSRALATWRQALELYLAQHRIDDADRVQEQLNLATT</sequence>
<dbReference type="PANTHER" id="PTHR35807:SF1">
    <property type="entry name" value="TRANSCRIPTIONAL REGULATOR REDD"/>
    <property type="match status" value="1"/>
</dbReference>
<evidence type="ECO:0000259" key="7">
    <source>
        <dbReference type="PROSITE" id="PS51755"/>
    </source>
</evidence>
<dbReference type="PROSITE" id="PS50005">
    <property type="entry name" value="TPR"/>
    <property type="match status" value="2"/>
</dbReference>
<dbReference type="Gene3D" id="1.10.10.10">
    <property type="entry name" value="Winged helix-like DNA-binding domain superfamily/Winged helix DNA-binding domain"/>
    <property type="match status" value="1"/>
</dbReference>
<gene>
    <name evidence="8" type="ORF">GCM10017567_75720</name>
</gene>
<comment type="similarity">
    <text evidence="1">Belongs to the AfsR/DnrI/RedD regulatory family.</text>
</comment>
<dbReference type="InterPro" id="IPR005158">
    <property type="entry name" value="BTAD"/>
</dbReference>
<feature type="DNA-binding region" description="OmpR/PhoB-type" evidence="6">
    <location>
        <begin position="1"/>
        <end position="93"/>
    </location>
</feature>
<organism evidence="8 9">
    <name type="scientific">Amycolatopsis bullii</name>
    <dbReference type="NCBI Taxonomy" id="941987"/>
    <lineage>
        <taxon>Bacteria</taxon>
        <taxon>Bacillati</taxon>
        <taxon>Actinomycetota</taxon>
        <taxon>Actinomycetes</taxon>
        <taxon>Pseudonocardiales</taxon>
        <taxon>Pseudonocardiaceae</taxon>
        <taxon>Amycolatopsis</taxon>
    </lineage>
</organism>
<dbReference type="InterPro" id="IPR001867">
    <property type="entry name" value="OmpR/PhoB-type_DNA-bd"/>
</dbReference>
<dbReference type="InterPro" id="IPR051677">
    <property type="entry name" value="AfsR-DnrI-RedD_regulator"/>
</dbReference>
<evidence type="ECO:0000313" key="9">
    <source>
        <dbReference type="Proteomes" id="UP000649955"/>
    </source>
</evidence>